<dbReference type="EMBL" id="CP019630">
    <property type="protein sequence ID" value="AQQ02416.1"/>
    <property type="molecule type" value="Genomic_DNA"/>
</dbReference>
<organism evidence="2 3">
    <name type="scientific">Roseibium algicola</name>
    <dbReference type="NCBI Taxonomy" id="2857014"/>
    <lineage>
        <taxon>Bacteria</taxon>
        <taxon>Pseudomonadati</taxon>
        <taxon>Pseudomonadota</taxon>
        <taxon>Alphaproteobacteria</taxon>
        <taxon>Hyphomicrobiales</taxon>
        <taxon>Stappiaceae</taxon>
        <taxon>Roseibium</taxon>
    </lineage>
</organism>
<reference evidence="2 3" key="1">
    <citation type="submission" date="2017-02" db="EMBL/GenBank/DDBJ databases">
        <authorList>
            <person name="Jeong S."/>
        </authorList>
    </citation>
    <scope>NUCLEOTIDE SEQUENCE [LARGE SCALE GENOMIC DNA]</scope>
    <source>
        <strain evidence="2 3">RMAR6-6</strain>
    </source>
</reference>
<feature type="region of interest" description="Disordered" evidence="1">
    <location>
        <begin position="1"/>
        <end position="20"/>
    </location>
</feature>
<evidence type="ECO:0008006" key="4">
    <source>
        <dbReference type="Google" id="ProtNLM"/>
    </source>
</evidence>
<accession>A0ABN4WU56</accession>
<sequence length="167" mass="18783">MTFDPAQVPQDEYENPPDGRYLSQAIETGRIDKDNGIRTIWAQMEIMEGPFERRQYRLWMDIVNPGSPIKEKIGNQDLGKLTMAAGKNTIEDSSEIEFIPMYITLKSKDGFQNMKKAEPYSAAPQGHQPQHGYQQQPANNGYQQPAQNGGPAANNGNQRRWGNRASA</sequence>
<feature type="region of interest" description="Disordered" evidence="1">
    <location>
        <begin position="118"/>
        <end position="167"/>
    </location>
</feature>
<proteinExistence type="predicted"/>
<protein>
    <recommendedName>
        <fullName evidence="4">Single-stranded DNA-binding protein</fullName>
    </recommendedName>
</protein>
<name>A0ABN4WU56_9HYPH</name>
<evidence type="ECO:0000256" key="1">
    <source>
        <dbReference type="SAM" id="MobiDB-lite"/>
    </source>
</evidence>
<keyword evidence="3" id="KW-1185">Reference proteome</keyword>
<feature type="compositionally biased region" description="Low complexity" evidence="1">
    <location>
        <begin position="124"/>
        <end position="158"/>
    </location>
</feature>
<evidence type="ECO:0000313" key="2">
    <source>
        <dbReference type="EMBL" id="AQQ02416.1"/>
    </source>
</evidence>
<evidence type="ECO:0000313" key="3">
    <source>
        <dbReference type="Proteomes" id="UP000188174"/>
    </source>
</evidence>
<gene>
    <name evidence="2" type="ORF">B0E33_01425</name>
</gene>
<dbReference type="Proteomes" id="UP000188174">
    <property type="component" value="Chromosome"/>
</dbReference>